<evidence type="ECO:0000313" key="1">
    <source>
        <dbReference type="EMBL" id="SVB58961.1"/>
    </source>
</evidence>
<name>A0A382FA57_9ZZZZ</name>
<dbReference type="AlphaFoldDB" id="A0A382FA57"/>
<accession>A0A382FA57</accession>
<organism evidence="1">
    <name type="scientific">marine metagenome</name>
    <dbReference type="NCBI Taxonomy" id="408172"/>
    <lineage>
        <taxon>unclassified sequences</taxon>
        <taxon>metagenomes</taxon>
        <taxon>ecological metagenomes</taxon>
    </lineage>
</organism>
<proteinExistence type="predicted"/>
<dbReference type="EMBL" id="UINC01048438">
    <property type="protein sequence ID" value="SVB58961.1"/>
    <property type="molecule type" value="Genomic_DNA"/>
</dbReference>
<reference evidence="1" key="1">
    <citation type="submission" date="2018-05" db="EMBL/GenBank/DDBJ databases">
        <authorList>
            <person name="Lanie J.A."/>
            <person name="Ng W.-L."/>
            <person name="Kazmierczak K.M."/>
            <person name="Andrzejewski T.M."/>
            <person name="Davidsen T.M."/>
            <person name="Wayne K.J."/>
            <person name="Tettelin H."/>
            <person name="Glass J.I."/>
            <person name="Rusch D."/>
            <person name="Podicherti R."/>
            <person name="Tsui H.-C.T."/>
            <person name="Winkler M.E."/>
        </authorList>
    </citation>
    <scope>NUCLEOTIDE SEQUENCE</scope>
</reference>
<gene>
    <name evidence="1" type="ORF">METZ01_LOCUS211815</name>
</gene>
<sequence>MEDNGMIPEIFLSIDSALLRWFSYYTLVLKL</sequence>
<protein>
    <submittedName>
        <fullName evidence="1">Uncharacterized protein</fullName>
    </submittedName>
</protein>